<dbReference type="PANTHER" id="PTHR42781:SF4">
    <property type="entry name" value="SPERMIDINE_PUTRESCINE IMPORT ATP-BINDING PROTEIN POTA"/>
    <property type="match status" value="1"/>
</dbReference>
<organism evidence="11 12">
    <name type="scientific">Hartmannibacter diazotrophicus</name>
    <dbReference type="NCBI Taxonomy" id="1482074"/>
    <lineage>
        <taxon>Bacteria</taxon>
        <taxon>Pseudomonadati</taxon>
        <taxon>Pseudomonadota</taxon>
        <taxon>Alphaproteobacteria</taxon>
        <taxon>Hyphomicrobiales</taxon>
        <taxon>Pleomorphomonadaceae</taxon>
        <taxon>Hartmannibacter</taxon>
    </lineage>
</organism>
<dbReference type="InterPro" id="IPR015853">
    <property type="entry name" value="ABC_transpr_FbpC"/>
</dbReference>
<dbReference type="Proteomes" id="UP000223606">
    <property type="component" value="Chromosome 1"/>
</dbReference>
<dbReference type="GO" id="GO:0016887">
    <property type="term" value="F:ATP hydrolysis activity"/>
    <property type="evidence" value="ECO:0007669"/>
    <property type="project" value="InterPro"/>
</dbReference>
<dbReference type="InterPro" id="IPR003439">
    <property type="entry name" value="ABC_transporter-like_ATP-bd"/>
</dbReference>
<dbReference type="KEGG" id="hdi:HDIA_0677"/>
<evidence type="ECO:0000313" key="11">
    <source>
        <dbReference type="EMBL" id="SON54218.1"/>
    </source>
</evidence>
<keyword evidence="7" id="KW-0408">Iron</keyword>
<dbReference type="EC" id="3.6.3.31" evidence="11"/>
<dbReference type="Pfam" id="PF00005">
    <property type="entry name" value="ABC_tran"/>
    <property type="match status" value="1"/>
</dbReference>
<evidence type="ECO:0000256" key="4">
    <source>
        <dbReference type="ARBA" id="ARBA00022496"/>
    </source>
</evidence>
<dbReference type="CDD" id="cd03259">
    <property type="entry name" value="ABC_Carb_Solutes_like"/>
    <property type="match status" value="1"/>
</dbReference>
<evidence type="ECO:0000256" key="8">
    <source>
        <dbReference type="ARBA" id="ARBA00023065"/>
    </source>
</evidence>
<protein>
    <submittedName>
        <fullName evidence="11">Spermidine/putrescine import ATP-binding protein PotA</fullName>
        <ecNumber evidence="11">3.6.3.31</ecNumber>
    </submittedName>
</protein>
<keyword evidence="5" id="KW-0547">Nucleotide-binding</keyword>
<keyword evidence="2" id="KW-0813">Transport</keyword>
<keyword evidence="9" id="KW-0472">Membrane</keyword>
<keyword evidence="6 11" id="KW-0067">ATP-binding</keyword>
<comment type="similarity">
    <text evidence="1">Belongs to the ABC transporter superfamily.</text>
</comment>
<evidence type="ECO:0000256" key="7">
    <source>
        <dbReference type="ARBA" id="ARBA00023004"/>
    </source>
</evidence>
<gene>
    <name evidence="11" type="primary">potA_1</name>
    <name evidence="11" type="ORF">HDIA_0677</name>
</gene>
<name>A0A2C9D243_9HYPH</name>
<dbReference type="SMART" id="SM00382">
    <property type="entry name" value="AAA"/>
    <property type="match status" value="1"/>
</dbReference>
<dbReference type="InterPro" id="IPR050093">
    <property type="entry name" value="ABC_SmlMolc_Importer"/>
</dbReference>
<feature type="domain" description="ABC transporter" evidence="10">
    <location>
        <begin position="18"/>
        <end position="254"/>
    </location>
</feature>
<dbReference type="PROSITE" id="PS50893">
    <property type="entry name" value="ABC_TRANSPORTER_2"/>
    <property type="match status" value="1"/>
</dbReference>
<evidence type="ECO:0000256" key="9">
    <source>
        <dbReference type="ARBA" id="ARBA00023136"/>
    </source>
</evidence>
<evidence type="ECO:0000256" key="3">
    <source>
        <dbReference type="ARBA" id="ARBA00022475"/>
    </source>
</evidence>
<dbReference type="GO" id="GO:0015408">
    <property type="term" value="F:ABC-type ferric iron transporter activity"/>
    <property type="evidence" value="ECO:0007669"/>
    <property type="project" value="InterPro"/>
</dbReference>
<dbReference type="InterPro" id="IPR003593">
    <property type="entry name" value="AAA+_ATPase"/>
</dbReference>
<reference evidence="12" key="1">
    <citation type="submission" date="2017-09" db="EMBL/GenBank/DDBJ databases">
        <title>Genome sequence of Nannocystis excedens DSM 71.</title>
        <authorList>
            <person name="Blom J."/>
        </authorList>
    </citation>
    <scope>NUCLEOTIDE SEQUENCE [LARGE SCALE GENOMIC DNA]</scope>
    <source>
        <strain evidence="12">type strain: E19</strain>
    </source>
</reference>
<dbReference type="InterPro" id="IPR017871">
    <property type="entry name" value="ABC_transporter-like_CS"/>
</dbReference>
<keyword evidence="3" id="KW-1003">Cell membrane</keyword>
<dbReference type="AlphaFoldDB" id="A0A2C9D243"/>
<keyword evidence="12" id="KW-1185">Reference proteome</keyword>
<dbReference type="GO" id="GO:0015697">
    <property type="term" value="P:quaternary ammonium group transport"/>
    <property type="evidence" value="ECO:0007669"/>
    <property type="project" value="UniProtKB-ARBA"/>
</dbReference>
<keyword evidence="8" id="KW-0406">Ion transport</keyword>
<sequence>MLAPRQRPESPALAGASVSARGLGKSFGGKPILTSVDLDIAPGEVVALLGSSGSGKTTLLRMIAGLLAPSHGSVSIGDDVVADAGTGKLVPPERRSIGMVFQDYALWPHMTVAGNVSFPLEMKGVNGEERARRVRDALDLVDLGAFADRSPSTLSGGQQQRVALARAIVSQPSVILFDEPLSNLDRELRDQLVVDIAALVRSLGLTGVYVTHDHGEAFAIADRVAVMAGGGIVQIAPPEHLVARPESAEVASFLKLGLIAPGHLADGKVTFQDSADVLATPGGFNGHAGPGDLFLPRGALRIVAPEAASLTGTVVRSTFRGEGYTTRIQLSCGFDVDLPNDERLRDNAPVGVDVVWDRARWFPATATSV</sequence>
<dbReference type="GO" id="GO:0016020">
    <property type="term" value="C:membrane"/>
    <property type="evidence" value="ECO:0007669"/>
    <property type="project" value="InterPro"/>
</dbReference>
<evidence type="ECO:0000256" key="6">
    <source>
        <dbReference type="ARBA" id="ARBA00022840"/>
    </source>
</evidence>
<dbReference type="OrthoDB" id="9802264at2"/>
<dbReference type="PANTHER" id="PTHR42781">
    <property type="entry name" value="SPERMIDINE/PUTRESCINE IMPORT ATP-BINDING PROTEIN POTA"/>
    <property type="match status" value="1"/>
</dbReference>
<keyword evidence="11" id="KW-0378">Hydrolase</keyword>
<dbReference type="Gene3D" id="3.40.50.300">
    <property type="entry name" value="P-loop containing nucleotide triphosphate hydrolases"/>
    <property type="match status" value="1"/>
</dbReference>
<evidence type="ECO:0000313" key="12">
    <source>
        <dbReference type="Proteomes" id="UP000223606"/>
    </source>
</evidence>
<evidence type="ECO:0000256" key="1">
    <source>
        <dbReference type="ARBA" id="ARBA00005417"/>
    </source>
</evidence>
<proteinExistence type="inferred from homology"/>
<accession>A0A2C9D243</accession>
<dbReference type="EMBL" id="LT960614">
    <property type="protein sequence ID" value="SON54218.1"/>
    <property type="molecule type" value="Genomic_DNA"/>
</dbReference>
<keyword evidence="4" id="KW-0410">Iron transport</keyword>
<dbReference type="InterPro" id="IPR027417">
    <property type="entry name" value="P-loop_NTPase"/>
</dbReference>
<dbReference type="GO" id="GO:0005524">
    <property type="term" value="F:ATP binding"/>
    <property type="evidence" value="ECO:0007669"/>
    <property type="project" value="UniProtKB-KW"/>
</dbReference>
<dbReference type="PROSITE" id="PS00211">
    <property type="entry name" value="ABC_TRANSPORTER_1"/>
    <property type="match status" value="1"/>
</dbReference>
<evidence type="ECO:0000259" key="10">
    <source>
        <dbReference type="PROSITE" id="PS50893"/>
    </source>
</evidence>
<dbReference type="SUPFAM" id="SSF52540">
    <property type="entry name" value="P-loop containing nucleoside triphosphate hydrolases"/>
    <property type="match status" value="1"/>
</dbReference>
<evidence type="ECO:0000256" key="2">
    <source>
        <dbReference type="ARBA" id="ARBA00022448"/>
    </source>
</evidence>
<dbReference type="FunFam" id="3.40.50.300:FF:000425">
    <property type="entry name" value="Probable ABC transporter, ATP-binding subunit"/>
    <property type="match status" value="1"/>
</dbReference>
<evidence type="ECO:0000256" key="5">
    <source>
        <dbReference type="ARBA" id="ARBA00022741"/>
    </source>
</evidence>